<dbReference type="Pfam" id="PF25474">
    <property type="entry name" value="TPR_TmcB"/>
    <property type="match status" value="1"/>
</dbReference>
<feature type="domain" description="TmcB/TmcC TPR repeats" evidence="2">
    <location>
        <begin position="159"/>
        <end position="202"/>
    </location>
</feature>
<keyword evidence="3" id="KW-1185">Reference proteome</keyword>
<dbReference type="OrthoDB" id="439046at2759"/>
<dbReference type="InParanoid" id="A0A6I9QMQ2"/>
<dbReference type="Gene3D" id="1.25.40.10">
    <property type="entry name" value="Tetratricopeptide repeat domain"/>
    <property type="match status" value="1"/>
</dbReference>
<accession>A0A6I9QMQ2</accession>
<reference evidence="4" key="1">
    <citation type="submission" date="2025-08" db="UniProtKB">
        <authorList>
            <consortium name="RefSeq"/>
        </authorList>
    </citation>
    <scope>IDENTIFICATION</scope>
</reference>
<gene>
    <name evidence="4" type="primary">LOC105037051</name>
</gene>
<dbReference type="SUPFAM" id="SSF48452">
    <property type="entry name" value="TPR-like"/>
    <property type="match status" value="1"/>
</dbReference>
<evidence type="ECO:0000313" key="4">
    <source>
        <dbReference type="RefSeq" id="XP_010911055.1"/>
    </source>
</evidence>
<sequence length="278" mass="30352">MRAAILIRTSSIQARHHLAAGSVADQYCGAGVSFPRRSLSARLSPRSAALYIDGKERREFPSYLLRRTRSEADLTGSGCPIPILPRSPVPEELLDRKGRALDSGAIWTEAAVPAAVPEEEEEVVVEYSGGGVGKGRKVGGGSSGGGRGRKDGDQNENRRIGDYYQEMLKADPGNPLLLRNYGRFLHEVEGDAKGAEEYYGRALLASPGDGEVLSLYGKLVWEAHRDGERAEAYFERAVEASPDDCYVLGSYAKFLWDAEEEDEENGERDAMPPLVEAF</sequence>
<proteinExistence type="predicted"/>
<dbReference type="AlphaFoldDB" id="A0A6I9QMQ2"/>
<dbReference type="InterPro" id="IPR057352">
    <property type="entry name" value="TPR_TmcB/C"/>
</dbReference>
<feature type="compositionally biased region" description="Basic and acidic residues" evidence="1">
    <location>
        <begin position="148"/>
        <end position="157"/>
    </location>
</feature>
<dbReference type="PANTHER" id="PTHR26312">
    <property type="entry name" value="TETRATRICOPEPTIDE REPEAT PROTEIN 5"/>
    <property type="match status" value="1"/>
</dbReference>
<dbReference type="InterPro" id="IPR011990">
    <property type="entry name" value="TPR-like_helical_dom_sf"/>
</dbReference>
<name>A0A6I9QMQ2_ELAGV</name>
<evidence type="ECO:0000256" key="1">
    <source>
        <dbReference type="SAM" id="MobiDB-lite"/>
    </source>
</evidence>
<dbReference type="Proteomes" id="UP000504607">
    <property type="component" value="Unplaced"/>
</dbReference>
<feature type="compositionally biased region" description="Gly residues" evidence="1">
    <location>
        <begin position="134"/>
        <end position="146"/>
    </location>
</feature>
<dbReference type="PANTHER" id="PTHR26312:SF123">
    <property type="entry name" value="TETRATRICOPEPTIDE REPEAT (TPR)-LIKE SUPERFAMILY PROTEIN"/>
    <property type="match status" value="1"/>
</dbReference>
<feature type="region of interest" description="Disordered" evidence="1">
    <location>
        <begin position="134"/>
        <end position="157"/>
    </location>
</feature>
<protein>
    <submittedName>
        <fullName evidence="4">Uncharacterized protein LOC105037051</fullName>
    </submittedName>
</protein>
<evidence type="ECO:0000259" key="2">
    <source>
        <dbReference type="Pfam" id="PF25474"/>
    </source>
</evidence>
<organism evidence="3 4">
    <name type="scientific">Elaeis guineensis var. tenera</name>
    <name type="common">Oil palm</name>
    <dbReference type="NCBI Taxonomy" id="51953"/>
    <lineage>
        <taxon>Eukaryota</taxon>
        <taxon>Viridiplantae</taxon>
        <taxon>Streptophyta</taxon>
        <taxon>Embryophyta</taxon>
        <taxon>Tracheophyta</taxon>
        <taxon>Spermatophyta</taxon>
        <taxon>Magnoliopsida</taxon>
        <taxon>Liliopsida</taxon>
        <taxon>Arecaceae</taxon>
        <taxon>Arecoideae</taxon>
        <taxon>Cocoseae</taxon>
        <taxon>Elaeidinae</taxon>
        <taxon>Elaeis</taxon>
    </lineage>
</organism>
<dbReference type="RefSeq" id="XP_010911055.1">
    <property type="nucleotide sequence ID" value="XM_010912753.3"/>
</dbReference>
<evidence type="ECO:0000313" key="3">
    <source>
        <dbReference type="Proteomes" id="UP000504607"/>
    </source>
</evidence>